<dbReference type="Pfam" id="PF05521">
    <property type="entry name" value="Phage_HCP"/>
    <property type="match status" value="1"/>
</dbReference>
<evidence type="ECO:0000313" key="2">
    <source>
        <dbReference type="Proteomes" id="UP000199206"/>
    </source>
</evidence>
<dbReference type="OrthoDB" id="7506397at2"/>
<dbReference type="NCBIfam" id="TIGR01563">
    <property type="entry name" value="gp16_SPP1"/>
    <property type="match status" value="1"/>
</dbReference>
<dbReference type="AlphaFoldDB" id="A0A1H7Y5V2"/>
<dbReference type="EMBL" id="FOCF01000001">
    <property type="protein sequence ID" value="SEM40688.1"/>
    <property type="molecule type" value="Genomic_DNA"/>
</dbReference>
<dbReference type="Proteomes" id="UP000199206">
    <property type="component" value="Unassembled WGS sequence"/>
</dbReference>
<keyword evidence="2" id="KW-1185">Reference proteome</keyword>
<dbReference type="InterPro" id="IPR038666">
    <property type="entry name" value="SSP1_head-tail_sf"/>
</dbReference>
<protein>
    <submittedName>
        <fullName evidence="1">Phage head-tail adaptor, putative, SPP1 family</fullName>
    </submittedName>
</protein>
<dbReference type="RefSeq" id="WP_093663517.1">
    <property type="nucleotide sequence ID" value="NZ_FOCF01000001.1"/>
</dbReference>
<proteinExistence type="predicted"/>
<gene>
    <name evidence="1" type="ORF">SAMN05192583_0078</name>
</gene>
<dbReference type="Gene3D" id="2.40.10.270">
    <property type="entry name" value="Bacteriophage SPP1 head-tail adaptor protein"/>
    <property type="match status" value="1"/>
</dbReference>
<evidence type="ECO:0000313" key="1">
    <source>
        <dbReference type="EMBL" id="SEM40688.1"/>
    </source>
</evidence>
<dbReference type="InterPro" id="IPR008767">
    <property type="entry name" value="Phage_SPP1_head-tail_adaptor"/>
</dbReference>
<accession>A0A1H7Y5V2</accession>
<reference evidence="2" key="1">
    <citation type="submission" date="2016-10" db="EMBL/GenBank/DDBJ databases">
        <authorList>
            <person name="Varghese N."/>
            <person name="Submissions S."/>
        </authorList>
    </citation>
    <scope>NUCLEOTIDE SEQUENCE [LARGE SCALE GENOMIC DNA]</scope>
    <source>
        <strain evidence="2">S6-262</strain>
    </source>
</reference>
<dbReference type="STRING" id="1166340.SAMN05192583_0078"/>
<name>A0A1H7Y5V2_9SPHN</name>
<organism evidence="1 2">
    <name type="scientific">Sphingomonas gellani</name>
    <dbReference type="NCBI Taxonomy" id="1166340"/>
    <lineage>
        <taxon>Bacteria</taxon>
        <taxon>Pseudomonadati</taxon>
        <taxon>Pseudomonadota</taxon>
        <taxon>Alphaproteobacteria</taxon>
        <taxon>Sphingomonadales</taxon>
        <taxon>Sphingomonadaceae</taxon>
        <taxon>Sphingomonas</taxon>
    </lineage>
</organism>
<sequence>MIDAGALNRRLTLYRPVETVSDTGTTKIGWRSGGTVWAAQESLNLREATRAAGMTDAIEAKFRIRWRQDVTASMEVACGDRRYSVVQVEELGNREGLALLVRAI</sequence>